<keyword evidence="1" id="KW-0732">Signal</keyword>
<accession>A0A1B1Y764</accession>
<reference evidence="3 4" key="1">
    <citation type="submission" date="2016-02" db="EMBL/GenBank/DDBJ databases">
        <authorList>
            <person name="Wen L."/>
            <person name="He K."/>
            <person name="Yang H."/>
        </authorList>
    </citation>
    <scope>NUCLEOTIDE SEQUENCE [LARGE SCALE GENOMIC DNA]</scope>
    <source>
        <strain evidence="3 4">CZ1127</strain>
    </source>
</reference>
<evidence type="ECO:0000313" key="4">
    <source>
        <dbReference type="Proteomes" id="UP000092967"/>
    </source>
</evidence>
<dbReference type="Proteomes" id="UP000092967">
    <property type="component" value="Chromosome"/>
</dbReference>
<dbReference type="InterPro" id="IPR028994">
    <property type="entry name" value="Integrin_alpha_N"/>
</dbReference>
<dbReference type="InterPro" id="IPR027039">
    <property type="entry name" value="Crtac1"/>
</dbReference>
<dbReference type="SUPFAM" id="SSF69318">
    <property type="entry name" value="Integrin alpha N-terminal domain"/>
    <property type="match status" value="2"/>
</dbReference>
<dbReference type="STRING" id="1790137.AXE80_10190"/>
<dbReference type="AlphaFoldDB" id="A0A1B1Y764"/>
<sequence length="639" mass="71653">MELLEIKNICMYTKNNYIFFAKTIFCSFLTFLLSQDGLFAQTTEQNVSFTEVFKEFPRQEKNLRKWDAPVVADLDKDGYPDLLINDHGYGIQVCWNNKGKFAKPYDIIMGDLHGVSVGDINNDGQLEVIMSRGGGSGSNARNSKIYTVKGRKFIPLADFNPPLEMMRGRTVKFIDGDNDGDLDLLNFAFPDAEKKGKSENYIYKNNGEGILHLSSTLPAIKVDGQKTLVTDFNNDNILDIILYGHGNVIAYQGNGDLTYKDVTEKIFPFDISDVTGIAELDYDNDGDFDLYFTRGEDFKKGETFYDNKSQTMGFYTKRGEFQFDDLEVGDVLNLENFQSQWPNNDTYYIGEASYDYEFKGETHSGKDIQLVNSDALGFPDNANYKDKKGWYIGYVGNDSWRIAGYLFAPSTGIVHDVKKYKTSKHPEGLNDFLLENKNGRFKDATKQADIFFKEHSVAVKTADFDNNGFQDVLVIKRGNLIHQNEAIIYLNNGDAKFKKLEKHNVISTELGAIGMAVETIDYNLDGKVDIVIGNERGKWHLFKNEISASQKNNFITVKVGKSKSGKATTLGALVEVTSGKNKQIQRIGSTGAAYSLSHNNFAHFGLGNNTVAKVKVTWSNGETQSQTISALNSIIEIKN</sequence>
<dbReference type="PANTHER" id="PTHR16026">
    <property type="entry name" value="CARTILAGE ACIDIC PROTEIN 1"/>
    <property type="match status" value="1"/>
</dbReference>
<dbReference type="PANTHER" id="PTHR16026:SF0">
    <property type="entry name" value="CARTILAGE ACIDIC PROTEIN 1"/>
    <property type="match status" value="1"/>
</dbReference>
<dbReference type="InterPro" id="IPR011519">
    <property type="entry name" value="UnbV_ASPIC"/>
</dbReference>
<dbReference type="EMBL" id="CP014224">
    <property type="protein sequence ID" value="ANW96622.1"/>
    <property type="molecule type" value="Genomic_DNA"/>
</dbReference>
<dbReference type="Pfam" id="PF13517">
    <property type="entry name" value="FG-GAP_3"/>
    <property type="match status" value="3"/>
</dbReference>
<dbReference type="InterPro" id="IPR013517">
    <property type="entry name" value="FG-GAP"/>
</dbReference>
<protein>
    <recommendedName>
        <fullName evidence="2">ASPIC/UnbV domain-containing protein</fullName>
    </recommendedName>
</protein>
<organism evidence="3 4">
    <name type="scientific">Wenyingzhuangia fucanilytica</name>
    <dbReference type="NCBI Taxonomy" id="1790137"/>
    <lineage>
        <taxon>Bacteria</taxon>
        <taxon>Pseudomonadati</taxon>
        <taxon>Bacteroidota</taxon>
        <taxon>Flavobacteriia</taxon>
        <taxon>Flavobacteriales</taxon>
        <taxon>Flavobacteriaceae</taxon>
        <taxon>Wenyingzhuangia</taxon>
    </lineage>
</organism>
<proteinExistence type="predicted"/>
<dbReference type="KEGG" id="wfu:AXE80_10190"/>
<gene>
    <name evidence="3" type="ORF">AXE80_10190</name>
</gene>
<name>A0A1B1Y764_9FLAO</name>
<dbReference type="Pfam" id="PF07593">
    <property type="entry name" value="UnbV_ASPIC"/>
    <property type="match status" value="1"/>
</dbReference>
<evidence type="ECO:0000259" key="2">
    <source>
        <dbReference type="Pfam" id="PF07593"/>
    </source>
</evidence>
<evidence type="ECO:0000313" key="3">
    <source>
        <dbReference type="EMBL" id="ANW96622.1"/>
    </source>
</evidence>
<dbReference type="Gene3D" id="2.130.10.130">
    <property type="entry name" value="Integrin alpha, N-terminal"/>
    <property type="match status" value="2"/>
</dbReference>
<keyword evidence="4" id="KW-1185">Reference proteome</keyword>
<feature type="domain" description="ASPIC/UnbV" evidence="2">
    <location>
        <begin position="570"/>
        <end position="633"/>
    </location>
</feature>
<evidence type="ECO:0000256" key="1">
    <source>
        <dbReference type="ARBA" id="ARBA00022729"/>
    </source>
</evidence>